<dbReference type="InterPro" id="IPR036116">
    <property type="entry name" value="FN3_sf"/>
</dbReference>
<dbReference type="PANTHER" id="PTHR13817">
    <property type="entry name" value="TITIN"/>
    <property type="match status" value="1"/>
</dbReference>
<dbReference type="FunFam" id="2.60.40.10:FF:001232">
    <property type="entry name" value="Immunoglobulin-like and fibronectin type III domain-containing 1"/>
    <property type="match status" value="1"/>
</dbReference>
<dbReference type="InterPro" id="IPR003598">
    <property type="entry name" value="Ig_sub2"/>
</dbReference>
<dbReference type="GO" id="GO:0031430">
    <property type="term" value="C:M band"/>
    <property type="evidence" value="ECO:0007669"/>
    <property type="project" value="TreeGrafter"/>
</dbReference>
<dbReference type="InterPro" id="IPR040849">
    <property type="entry name" value="MyBP-C_THB"/>
</dbReference>
<keyword evidence="2" id="KW-1015">Disulfide bond</keyword>
<feature type="compositionally biased region" description="Low complexity" evidence="5">
    <location>
        <begin position="807"/>
        <end position="816"/>
    </location>
</feature>
<dbReference type="Pfam" id="PF00041">
    <property type="entry name" value="fn3"/>
    <property type="match status" value="4"/>
</dbReference>
<dbReference type="InterPro" id="IPR013098">
    <property type="entry name" value="Ig_I-set"/>
</dbReference>
<reference evidence="6" key="2">
    <citation type="submission" date="2025-08" db="UniProtKB">
        <authorList>
            <consortium name="Ensembl"/>
        </authorList>
    </citation>
    <scope>IDENTIFICATION</scope>
</reference>
<keyword evidence="3" id="KW-0393">Immunoglobulin domain</keyword>
<accession>A0A8U8BBD4</accession>
<reference evidence="6" key="3">
    <citation type="submission" date="2025-09" db="UniProtKB">
        <authorList>
            <consortium name="Ensembl"/>
        </authorList>
    </citation>
    <scope>IDENTIFICATION</scope>
</reference>
<keyword evidence="7" id="KW-1185">Reference proteome</keyword>
<dbReference type="FunFam" id="2.60.40.10:FF:000031">
    <property type="entry name" value="Myosin-binding protein C, slow type"/>
    <property type="match status" value="2"/>
</dbReference>
<accession>A0A8C3MZE7</accession>
<dbReference type="AlphaFoldDB" id="A0A8C3MZE7"/>
<dbReference type="Pfam" id="PF18362">
    <property type="entry name" value="THB"/>
    <property type="match status" value="1"/>
</dbReference>
<reference evidence="6" key="1">
    <citation type="submission" date="2020-02" db="EMBL/GenBank/DDBJ databases">
        <authorList>
            <person name="Enbody D E."/>
            <person name="Pettersson E M."/>
        </authorList>
    </citation>
    <scope>NUCLEOTIDE SEQUENCE [LARGE SCALE GENOMIC DNA]</scope>
</reference>
<keyword evidence="4" id="KW-0175">Coiled coil</keyword>
<protein>
    <submittedName>
        <fullName evidence="6">Uncharacterized protein</fullName>
    </submittedName>
</protein>
<dbReference type="InterPro" id="IPR007110">
    <property type="entry name" value="Ig-like_dom"/>
</dbReference>
<dbReference type="FunFam" id="2.60.40.10:FF:001097">
    <property type="entry name" value="Immunoglobulin-like and fibronectin type III domain-containing protein 1"/>
    <property type="match status" value="1"/>
</dbReference>
<dbReference type="Gene3D" id="2.60.40.10">
    <property type="entry name" value="Immunoglobulins"/>
    <property type="match status" value="11"/>
</dbReference>
<dbReference type="CDD" id="cd00063">
    <property type="entry name" value="FN3"/>
    <property type="match status" value="4"/>
</dbReference>
<evidence type="ECO:0000256" key="3">
    <source>
        <dbReference type="ARBA" id="ARBA00023319"/>
    </source>
</evidence>
<dbReference type="SUPFAM" id="SSF48726">
    <property type="entry name" value="Immunoglobulin"/>
    <property type="match status" value="7"/>
</dbReference>
<dbReference type="InterPro" id="IPR003961">
    <property type="entry name" value="FN3_dom"/>
</dbReference>
<evidence type="ECO:0000313" key="6">
    <source>
        <dbReference type="Ensembl" id="ENSCPVP00000013578.2"/>
    </source>
</evidence>
<dbReference type="FunFam" id="2.60.40.10:FF:000032">
    <property type="entry name" value="palladin isoform X1"/>
    <property type="match status" value="2"/>
</dbReference>
<dbReference type="InterPro" id="IPR003599">
    <property type="entry name" value="Ig_sub"/>
</dbReference>
<organism evidence="6 7">
    <name type="scientific">Geospiza parvula</name>
    <name type="common">Small tree-finch</name>
    <name type="synonym">Camarhynchus parvulus</name>
    <dbReference type="NCBI Taxonomy" id="87175"/>
    <lineage>
        <taxon>Eukaryota</taxon>
        <taxon>Metazoa</taxon>
        <taxon>Chordata</taxon>
        <taxon>Craniata</taxon>
        <taxon>Vertebrata</taxon>
        <taxon>Euteleostomi</taxon>
        <taxon>Archelosauria</taxon>
        <taxon>Archosauria</taxon>
        <taxon>Dinosauria</taxon>
        <taxon>Saurischia</taxon>
        <taxon>Theropoda</taxon>
        <taxon>Coelurosauria</taxon>
        <taxon>Aves</taxon>
        <taxon>Neognathae</taxon>
        <taxon>Neoaves</taxon>
        <taxon>Telluraves</taxon>
        <taxon>Australaves</taxon>
        <taxon>Passeriformes</taxon>
        <taxon>Thraupidae</taxon>
        <taxon>Camarhynchus</taxon>
    </lineage>
</organism>
<evidence type="ECO:0000256" key="4">
    <source>
        <dbReference type="SAM" id="Coils"/>
    </source>
</evidence>
<dbReference type="Pfam" id="PF07679">
    <property type="entry name" value="I-set"/>
    <property type="match status" value="6"/>
</dbReference>
<dbReference type="PROSITE" id="PS50853">
    <property type="entry name" value="FN3"/>
    <property type="match status" value="4"/>
</dbReference>
<evidence type="ECO:0000256" key="1">
    <source>
        <dbReference type="ARBA" id="ARBA00022737"/>
    </source>
</evidence>
<evidence type="ECO:0000313" key="7">
    <source>
        <dbReference type="Proteomes" id="UP000694382"/>
    </source>
</evidence>
<dbReference type="InterPro" id="IPR036179">
    <property type="entry name" value="Ig-like_dom_sf"/>
</dbReference>
<dbReference type="FunFam" id="2.60.40.10:FF:000617">
    <property type="entry name" value="Immunoglobulin-like and fibronectin type III domain-containing 1"/>
    <property type="match status" value="1"/>
</dbReference>
<name>A0A8C3MZE7_GEOPR</name>
<dbReference type="PROSITE" id="PS50835">
    <property type="entry name" value="IG_LIKE"/>
    <property type="match status" value="4"/>
</dbReference>
<dbReference type="SMART" id="SM00408">
    <property type="entry name" value="IGc2"/>
    <property type="match status" value="3"/>
</dbReference>
<dbReference type="Ensembl" id="ENSCPVT00000014191.2">
    <property type="protein sequence ID" value="ENSCPVP00000013578.2"/>
    <property type="gene ID" value="ENSCPVG00000009883.2"/>
</dbReference>
<dbReference type="InterPro" id="IPR013783">
    <property type="entry name" value="Ig-like_fold"/>
</dbReference>
<dbReference type="PANTHER" id="PTHR13817:SF181">
    <property type="entry name" value="IMMUNOGLOBULIN-LIKE AND FIBRONECTIN TYPE III DOMAIN-CONTAINING PROTEIN 1"/>
    <property type="match status" value="1"/>
</dbReference>
<dbReference type="SMART" id="SM00060">
    <property type="entry name" value="FN3"/>
    <property type="match status" value="4"/>
</dbReference>
<keyword evidence="1" id="KW-0677">Repeat</keyword>
<dbReference type="FunFam" id="2.60.40.10:FF:001438">
    <property type="entry name" value="Immunoglobulin-like and fibronectin type III domain-containing protein 1"/>
    <property type="match status" value="1"/>
</dbReference>
<sequence length="1212" mass="134654">MKSSIPGVAVTQFVNDVPEGCSTPDFERKPLTLTLQEGKDAIFRAVVKGVPAPEVKWSRTQKGMDDPAKYQMSFNSATNEFILQIKSLVPDDSDLYRCCAVNAYGEASCSAGLRILQGRTGSSTGQRCELKKTLLDSRKMLRKRAAAPKPKPLDKEAVWQLLLHADRRDYEKICIKYGIADFRGMLRKLQEMRKETESEQDKLIHSLKNFEHIKVNKEGNATFSLEMELKNSNSNVYLLKDGERLRYGTGDEYRKHCLRRVGRRYYFTVNDVQPEDAGVYQVRVEDVPVFSTELDAQAIPARFRQPLSDVRCAEAGDAEFQCVLCTPCHQPLWLHKSRPLQASGKHQISVTPDGLTHKLTVRNVGPSDSGLYTLDAGQGSSSAWLVVECEWLAAGCSRGVLAQNILLTLLSLLLGCSVPRCYLNKQLATVRVLKGDPAELSCTVSRDNVTGTWFKDGLKLTSMDGVVFEKKGLVHKLIINKAEDIHAGKYRFEGGDVKTEASIFIEVLLKNLTSVPTVAKAGEGVKLRIPFEGRGPIRAAWLKDRMELGDDSRIRVDKTDTCTTLSISSCDRRDCGDYKVRLKNDSGVLEINLKLMVIDKPQPPAGPIKIVESSANNITIQWKPPKDDGGKPVQRYLVERQQVGRNDWETLGETPRSCTSFTTNKVEEEMSYYFRVRAVNAEGVSDALESGEVKAAGKGSPGAPNRPEIITASRDTITISWKAPCKTGTSQIMGYIVQKRKKGTVTWLPVTNVPVKDKKLKVTGLKKGVQYEFRVAAVNAAGTGQPSDPSEPAFARDPTESPGQVQDLKVSSSDSTSVTLTWNKPEVQDGNDVKGYEVEMRPCNSLTWTKCFTLPAGSTSCRVQGLQAREKLLLRVRALRRRRPRRVSPRFLIDDTVKSFLLIKAGDPIRVKIPFEGSPEPVVTWLKDGLPLPGRAAVSTEEGSSQLLLRAAELGDSGTYTVELGDGLGKKETFNIPQPPGAIRLEENVPNTVTVTWEPSASEQWEKNLYYTVLKRESQKGLWHVLGDLIYNNKFTFTRVVPGRDYYFRVVAKNDLGASDPSETVQPWRIWKKKAEFRVKAQKYRGVNQNQPPRFLVPLKCHVVVTGSECHMSCAVGGHPPPKVTWYKDSRDLSRDPNYFCTNDFGVCSLVVLGVTKQDEGEYMVEASNEVGRAFSKAFLSIKGNAALLPWQIQGCHCCPGPQKWSPASSTC</sequence>
<dbReference type="GO" id="GO:0045214">
    <property type="term" value="P:sarcomere organization"/>
    <property type="evidence" value="ECO:0007669"/>
    <property type="project" value="TreeGrafter"/>
</dbReference>
<evidence type="ECO:0000256" key="2">
    <source>
        <dbReference type="ARBA" id="ARBA00023157"/>
    </source>
</evidence>
<feature type="coiled-coil region" evidence="4">
    <location>
        <begin position="179"/>
        <end position="206"/>
    </location>
</feature>
<proteinExistence type="predicted"/>
<dbReference type="SMART" id="SM00409">
    <property type="entry name" value="IG"/>
    <property type="match status" value="7"/>
</dbReference>
<dbReference type="Proteomes" id="UP000694382">
    <property type="component" value="Chromosome 26"/>
</dbReference>
<evidence type="ECO:0000256" key="5">
    <source>
        <dbReference type="SAM" id="MobiDB-lite"/>
    </source>
</evidence>
<dbReference type="InterPro" id="IPR050964">
    <property type="entry name" value="Striated_Muscle_Regulatory"/>
</dbReference>
<dbReference type="SUPFAM" id="SSF49265">
    <property type="entry name" value="Fibronectin type III"/>
    <property type="match status" value="3"/>
</dbReference>
<feature type="region of interest" description="Disordered" evidence="5">
    <location>
        <begin position="781"/>
        <end position="816"/>
    </location>
</feature>
<dbReference type="PRINTS" id="PR00014">
    <property type="entry name" value="FNTYPEIII"/>
</dbReference>